<dbReference type="AlphaFoldDB" id="A0A1X7R9J4"/>
<dbReference type="InterPro" id="IPR042527">
    <property type="entry name" value="Atg5_UblA_dom_sf"/>
</dbReference>
<feature type="domain" description="Autophagy protein ATG5 UblA" evidence="10">
    <location>
        <begin position="8"/>
        <end position="101"/>
    </location>
</feature>
<keyword evidence="5" id="KW-0653">Protein transport</keyword>
<proteinExistence type="inferred from homology"/>
<dbReference type="InterPro" id="IPR048318">
    <property type="entry name" value="ATG5_UblB"/>
</dbReference>
<evidence type="ECO:0000259" key="8">
    <source>
        <dbReference type="Pfam" id="PF04106"/>
    </source>
</evidence>
<dbReference type="GO" id="GO:0034045">
    <property type="term" value="C:phagophore assembly site membrane"/>
    <property type="evidence" value="ECO:0007669"/>
    <property type="project" value="UniProtKB-SubCell"/>
</dbReference>
<keyword evidence="7" id="KW-0813">Transport</keyword>
<evidence type="ECO:0000256" key="2">
    <source>
        <dbReference type="ARBA" id="ARBA00006910"/>
    </source>
</evidence>
<dbReference type="InterPro" id="IPR042526">
    <property type="entry name" value="Atg5_HR"/>
</dbReference>
<dbReference type="GO" id="GO:0006995">
    <property type="term" value="P:cellular response to nitrogen starvation"/>
    <property type="evidence" value="ECO:0007669"/>
    <property type="project" value="TreeGrafter"/>
</dbReference>
<dbReference type="Pfam" id="PF04106">
    <property type="entry name" value="ATG5_UblB"/>
    <property type="match status" value="1"/>
</dbReference>
<accession>A0A1X7R9J4</accession>
<dbReference type="Gene3D" id="3.10.20.620">
    <property type="match status" value="1"/>
</dbReference>
<comment type="subcellular location">
    <subcellularLocation>
        <location evidence="1 7">Preautophagosomal structure membrane</location>
        <topology evidence="1 7">Peripheral membrane protein</topology>
    </subcellularLocation>
</comment>
<evidence type="ECO:0000313" key="12">
    <source>
        <dbReference type="Proteomes" id="UP000196158"/>
    </source>
</evidence>
<dbReference type="GO" id="GO:0061908">
    <property type="term" value="C:phagophore"/>
    <property type="evidence" value="ECO:0007669"/>
    <property type="project" value="TreeGrafter"/>
</dbReference>
<evidence type="ECO:0000256" key="1">
    <source>
        <dbReference type="ARBA" id="ARBA00004623"/>
    </source>
</evidence>
<dbReference type="PANTHER" id="PTHR13040">
    <property type="entry name" value="AUTOPHAGY PROTEIN 5"/>
    <property type="match status" value="1"/>
</dbReference>
<comment type="subunit">
    <text evidence="7">Conjugated with ATG12.</text>
</comment>
<dbReference type="InterPro" id="IPR048939">
    <property type="entry name" value="ATG5_UblA"/>
</dbReference>
<evidence type="ECO:0000259" key="9">
    <source>
        <dbReference type="Pfam" id="PF20637"/>
    </source>
</evidence>
<dbReference type="InterPro" id="IPR048940">
    <property type="entry name" value="ATG5_HBR"/>
</dbReference>
<feature type="domain" description="Autophagy protein ATG5 UblB" evidence="8">
    <location>
        <begin position="197"/>
        <end position="277"/>
    </location>
</feature>
<dbReference type="Proteomes" id="UP000196158">
    <property type="component" value="Unassembled WGS sequence"/>
</dbReference>
<keyword evidence="3 7" id="KW-1017">Isopeptide bond</keyword>
<dbReference type="OrthoDB" id="272162at2759"/>
<evidence type="ECO:0000256" key="5">
    <source>
        <dbReference type="ARBA" id="ARBA00022927"/>
    </source>
</evidence>
<dbReference type="STRING" id="1789683.A0A1X7R9J4"/>
<reference evidence="11 12" key="1">
    <citation type="submission" date="2017-04" db="EMBL/GenBank/DDBJ databases">
        <authorList>
            <person name="Afonso C.L."/>
            <person name="Miller P.J."/>
            <person name="Scott M.A."/>
            <person name="Spackman E."/>
            <person name="Goraichik I."/>
            <person name="Dimitrov K.M."/>
            <person name="Suarez D.L."/>
            <person name="Swayne D.E."/>
        </authorList>
    </citation>
    <scope>NUCLEOTIDE SEQUENCE [LARGE SCALE GENOMIC DNA]</scope>
</reference>
<comment type="similarity">
    <text evidence="2 7">Belongs to the ATG5 family.</text>
</comment>
<dbReference type="PANTHER" id="PTHR13040:SF2">
    <property type="entry name" value="AUTOPHAGY PROTEIN 5"/>
    <property type="match status" value="1"/>
</dbReference>
<evidence type="ECO:0000256" key="6">
    <source>
        <dbReference type="ARBA" id="ARBA00023006"/>
    </source>
</evidence>
<organism evidence="11 12">
    <name type="scientific">Maudiozyma saulgeensis</name>
    <dbReference type="NCBI Taxonomy" id="1789683"/>
    <lineage>
        <taxon>Eukaryota</taxon>
        <taxon>Fungi</taxon>
        <taxon>Dikarya</taxon>
        <taxon>Ascomycota</taxon>
        <taxon>Saccharomycotina</taxon>
        <taxon>Saccharomycetes</taxon>
        <taxon>Saccharomycetales</taxon>
        <taxon>Saccharomycetaceae</taxon>
        <taxon>Maudiozyma</taxon>
    </lineage>
</organism>
<keyword evidence="4 7" id="KW-0832">Ubl conjugation</keyword>
<dbReference type="GO" id="GO:0034274">
    <property type="term" value="C:Atg12-Atg5-Atg16 complex"/>
    <property type="evidence" value="ECO:0007669"/>
    <property type="project" value="TreeGrafter"/>
</dbReference>
<dbReference type="Gene3D" id="1.10.246.190">
    <property type="entry name" value="Autophagy protein Apg5, helix rich domain"/>
    <property type="match status" value="1"/>
</dbReference>
<dbReference type="GO" id="GO:0015031">
    <property type="term" value="P:protein transport"/>
    <property type="evidence" value="ECO:0007669"/>
    <property type="project" value="UniProtKB-KW"/>
</dbReference>
<evidence type="ECO:0000259" key="10">
    <source>
        <dbReference type="Pfam" id="PF20638"/>
    </source>
</evidence>
<dbReference type="GO" id="GO:0019776">
    <property type="term" value="F:Atg8-family ligase activity"/>
    <property type="evidence" value="ECO:0007669"/>
    <property type="project" value="TreeGrafter"/>
</dbReference>
<keyword evidence="7" id="KW-0472">Membrane</keyword>
<dbReference type="Pfam" id="PF20638">
    <property type="entry name" value="ATG5_UblA"/>
    <property type="match status" value="1"/>
</dbReference>
<name>A0A1X7R9J4_9SACH</name>
<feature type="domain" description="Autophagy protein ATG5 alpha-helical bundle region" evidence="9">
    <location>
        <begin position="136"/>
        <end position="192"/>
    </location>
</feature>
<dbReference type="GO" id="GO:0034727">
    <property type="term" value="P:piecemeal microautophagy of the nucleus"/>
    <property type="evidence" value="ECO:0007669"/>
    <property type="project" value="TreeGrafter"/>
</dbReference>
<keyword evidence="6 7" id="KW-0072">Autophagy</keyword>
<gene>
    <name evidence="11" type="ORF">KASA_0I01430G</name>
</gene>
<evidence type="ECO:0000256" key="3">
    <source>
        <dbReference type="ARBA" id="ARBA00022499"/>
    </source>
</evidence>
<dbReference type="Pfam" id="PF20637">
    <property type="entry name" value="ATG5_HBR"/>
    <property type="match status" value="1"/>
</dbReference>
<comment type="function">
    <text evidence="7">Involved in cytoplasm to vacuole transport (Cvt) and autophagic vesicle formation.</text>
</comment>
<dbReference type="EMBL" id="FXLY01000010">
    <property type="protein sequence ID" value="SMN22130.1"/>
    <property type="molecule type" value="Genomic_DNA"/>
</dbReference>
<dbReference type="GO" id="GO:0044233">
    <property type="term" value="C:mitochondria-associated endoplasmic reticulum membrane contact site"/>
    <property type="evidence" value="ECO:0007669"/>
    <property type="project" value="TreeGrafter"/>
</dbReference>
<evidence type="ECO:0000256" key="4">
    <source>
        <dbReference type="ARBA" id="ARBA00022843"/>
    </source>
</evidence>
<dbReference type="Gene3D" id="3.10.20.90">
    <property type="entry name" value="Phosphatidylinositol 3-kinase Catalytic Subunit, Chain A, domain 1"/>
    <property type="match status" value="1"/>
</dbReference>
<evidence type="ECO:0000313" key="11">
    <source>
        <dbReference type="EMBL" id="SMN22130.1"/>
    </source>
</evidence>
<keyword evidence="12" id="KW-1185">Reference proteome</keyword>
<sequence>MNEIRRLVWNGTLNVQIEIDKSLIISTRGDKPLYVNIKIPRETYISLFTESILHRVKDYLRKDISEIVTNIWFEADGNLLLWNIPIGTSHDIITKSRVGSMNDISDSNTFIQVWKIKLVCGADLPATHIPIVNGNSQIQKYWMHQWKQSCFILNGSSKGVMSLHMNDSQSFWNSILHRTQDSFEEISKKIIPKFPRKIPIVLHTKGQTDSQYHPMIVNVDNEGEKKTLSQLVEQFSEANNLEIINVVSQGIPLPLDLDLHFLFLVFSSFDGFLHLIITHPQDTAQDKSY</sequence>
<evidence type="ECO:0000256" key="7">
    <source>
        <dbReference type="RuleBase" id="RU361202"/>
    </source>
</evidence>
<dbReference type="InterPro" id="IPR007239">
    <property type="entry name" value="Atg5"/>
</dbReference>
<dbReference type="GO" id="GO:0000422">
    <property type="term" value="P:autophagy of mitochondrion"/>
    <property type="evidence" value="ECO:0007669"/>
    <property type="project" value="TreeGrafter"/>
</dbReference>
<protein>
    <recommendedName>
        <fullName evidence="7">Autophagy protein 5</fullName>
    </recommendedName>
</protein>
<dbReference type="GO" id="GO:0005776">
    <property type="term" value="C:autophagosome"/>
    <property type="evidence" value="ECO:0007669"/>
    <property type="project" value="TreeGrafter"/>
</dbReference>